<dbReference type="RefSeq" id="WP_149431909.1">
    <property type="nucleotide sequence ID" value="NZ_VLNY01000010.1"/>
</dbReference>
<dbReference type="GO" id="GO:0003700">
    <property type="term" value="F:DNA-binding transcription factor activity"/>
    <property type="evidence" value="ECO:0007669"/>
    <property type="project" value="InterPro"/>
</dbReference>
<dbReference type="PRINTS" id="PR00598">
    <property type="entry name" value="HTHMARR"/>
</dbReference>
<gene>
    <name evidence="2" type="ORF">FOY51_19390</name>
</gene>
<dbReference type="OrthoDB" id="3216907at2"/>
<dbReference type="SUPFAM" id="SSF46785">
    <property type="entry name" value="Winged helix' DNA-binding domain"/>
    <property type="match status" value="1"/>
</dbReference>
<accession>A0A5A7SA41</accession>
<sequence>MSSKETVDLGIVDALAQLSFAVQNALARRAAAYELSMTQVRLMGVLRDRTAGMQQIAGLLELDKSSVTGLVDRAVKRGLVVKQTSTDDRRVSRVELTAEGHRIARMVGEEFGGDVLALLAGIDAADIAALSRIASDVIVESGRHPAVE</sequence>
<dbReference type="Proteomes" id="UP000322244">
    <property type="component" value="Unassembled WGS sequence"/>
</dbReference>
<dbReference type="InterPro" id="IPR000835">
    <property type="entry name" value="HTH_MarR-typ"/>
</dbReference>
<proteinExistence type="predicted"/>
<dbReference type="EMBL" id="VLNY01000010">
    <property type="protein sequence ID" value="KAA0021405.1"/>
    <property type="molecule type" value="Genomic_DNA"/>
</dbReference>
<protein>
    <submittedName>
        <fullName evidence="2">MarR family transcriptional regulator</fullName>
    </submittedName>
</protein>
<keyword evidence="3" id="KW-1185">Reference proteome</keyword>
<evidence type="ECO:0000313" key="2">
    <source>
        <dbReference type="EMBL" id="KAA0021405.1"/>
    </source>
</evidence>
<dbReference type="PANTHER" id="PTHR33164:SF99">
    <property type="entry name" value="MARR FAMILY REGULATORY PROTEIN"/>
    <property type="match status" value="1"/>
</dbReference>
<dbReference type="InterPro" id="IPR036388">
    <property type="entry name" value="WH-like_DNA-bd_sf"/>
</dbReference>
<dbReference type="Gene3D" id="1.10.10.10">
    <property type="entry name" value="Winged helix-like DNA-binding domain superfamily/Winged helix DNA-binding domain"/>
    <property type="match status" value="1"/>
</dbReference>
<dbReference type="InterPro" id="IPR036390">
    <property type="entry name" value="WH_DNA-bd_sf"/>
</dbReference>
<dbReference type="SMART" id="SM00347">
    <property type="entry name" value="HTH_MARR"/>
    <property type="match status" value="1"/>
</dbReference>
<evidence type="ECO:0000259" key="1">
    <source>
        <dbReference type="PROSITE" id="PS50995"/>
    </source>
</evidence>
<reference evidence="2 3" key="1">
    <citation type="submission" date="2019-07" db="EMBL/GenBank/DDBJ databases">
        <title>Rhodococcus cavernicolus sp. nov., isolated from a cave.</title>
        <authorList>
            <person name="Lee S.D."/>
        </authorList>
    </citation>
    <scope>NUCLEOTIDE SEQUENCE [LARGE SCALE GENOMIC DNA]</scope>
    <source>
        <strain evidence="2 3">C1-24</strain>
    </source>
</reference>
<dbReference type="Pfam" id="PF01047">
    <property type="entry name" value="MarR"/>
    <property type="match status" value="1"/>
</dbReference>
<dbReference type="PANTHER" id="PTHR33164">
    <property type="entry name" value="TRANSCRIPTIONAL REGULATOR, MARR FAMILY"/>
    <property type="match status" value="1"/>
</dbReference>
<feature type="domain" description="HTH marR-type" evidence="1">
    <location>
        <begin position="8"/>
        <end position="139"/>
    </location>
</feature>
<dbReference type="AlphaFoldDB" id="A0A5A7SA41"/>
<dbReference type="PROSITE" id="PS50995">
    <property type="entry name" value="HTH_MARR_2"/>
    <property type="match status" value="1"/>
</dbReference>
<dbReference type="GO" id="GO:0006950">
    <property type="term" value="P:response to stress"/>
    <property type="evidence" value="ECO:0007669"/>
    <property type="project" value="TreeGrafter"/>
</dbReference>
<dbReference type="InterPro" id="IPR039422">
    <property type="entry name" value="MarR/SlyA-like"/>
</dbReference>
<evidence type="ECO:0000313" key="3">
    <source>
        <dbReference type="Proteomes" id="UP000322244"/>
    </source>
</evidence>
<organism evidence="2 3">
    <name type="scientific">Antrihabitans cavernicola</name>
    <dbReference type="NCBI Taxonomy" id="2495913"/>
    <lineage>
        <taxon>Bacteria</taxon>
        <taxon>Bacillati</taxon>
        <taxon>Actinomycetota</taxon>
        <taxon>Actinomycetes</taxon>
        <taxon>Mycobacteriales</taxon>
        <taxon>Nocardiaceae</taxon>
        <taxon>Antrihabitans</taxon>
    </lineage>
</organism>
<comment type="caution">
    <text evidence="2">The sequence shown here is derived from an EMBL/GenBank/DDBJ whole genome shotgun (WGS) entry which is preliminary data.</text>
</comment>
<name>A0A5A7SA41_9NOCA</name>